<evidence type="ECO:0000313" key="2">
    <source>
        <dbReference type="Proteomes" id="UP000827609"/>
    </source>
</evidence>
<dbReference type="InterPro" id="IPR029052">
    <property type="entry name" value="Metallo-depent_PP-like"/>
</dbReference>
<evidence type="ECO:0000313" key="1">
    <source>
        <dbReference type="EMBL" id="QYW04861.1"/>
    </source>
</evidence>
<accession>A0AAE7WSG6</accession>
<sequence length="358" mass="41208">MKKSKIATAFIEALATADWHLEGLSNHFPQDHVDRQLETIDRIYQYALEHGIKHIFIPGDITDKFRMDDETKRRLMQHFLKYDGIIESHYCGGNHDWADMTTTSMDLIKTFCEWSFLKSLHIYLRPEQVEIDGIVVNFLPHPAKESIKHKKPCLNFCHVEAVGALGDNGRPLKAKHDIKVDPRDYTISGHIHLHQVLEKKRFTYCGAPYQKTFGESLPKGFIHFKAQYKNKELVVKQKFVDSKPGFRLETVLIETQKDWSRLEANSAIRYRVIVKEEVSIPADIRTRVPNISQINSTNKRVDLDNIDTVDVSELALADIDPRDGLKDYLKASGIKKSLRVRARKELDAVLSEIGYTVQ</sequence>
<gene>
    <name evidence="1" type="ORF">pEaSNUABM7_00193</name>
</gene>
<protein>
    <submittedName>
        <fullName evidence="1">Uncharacterized protein</fullName>
    </submittedName>
</protein>
<dbReference type="SUPFAM" id="SSF56300">
    <property type="entry name" value="Metallo-dependent phosphatases"/>
    <property type="match status" value="1"/>
</dbReference>
<name>A0AAE7WSG6_9CAUD</name>
<proteinExistence type="predicted"/>
<dbReference type="Proteomes" id="UP000827609">
    <property type="component" value="Segment"/>
</dbReference>
<keyword evidence="2" id="KW-1185">Reference proteome</keyword>
<dbReference type="InterPro" id="IPR050535">
    <property type="entry name" value="DNA_Repair-Maintenance_Comp"/>
</dbReference>
<dbReference type="PANTHER" id="PTHR30337">
    <property type="entry name" value="COMPONENT OF ATP-DEPENDENT DSDNA EXONUCLEASE"/>
    <property type="match status" value="1"/>
</dbReference>
<dbReference type="Gene3D" id="3.60.21.10">
    <property type="match status" value="1"/>
</dbReference>
<reference evidence="1" key="1">
    <citation type="submission" date="2021-06" db="EMBL/GenBank/DDBJ databases">
        <title>Complete genome sequence of Erwinia phage pEa_SNUABM_7.</title>
        <authorList>
            <person name="Kim S.G."/>
            <person name="Park S.C."/>
        </authorList>
    </citation>
    <scope>NUCLEOTIDE SEQUENCE</scope>
</reference>
<organism evidence="1 2">
    <name type="scientific">Erwinia phage pEa_SNUABM_7</name>
    <dbReference type="NCBI Taxonomy" id="2866695"/>
    <lineage>
        <taxon>Viruses</taxon>
        <taxon>Duplodnaviria</taxon>
        <taxon>Heunggongvirae</taxon>
        <taxon>Uroviricota</taxon>
        <taxon>Caudoviricetes</taxon>
        <taxon>Snuvirus</taxon>
        <taxon>Snuvirus SNUABM7</taxon>
    </lineage>
</organism>
<dbReference type="EMBL" id="MZ475896">
    <property type="protein sequence ID" value="QYW04861.1"/>
    <property type="molecule type" value="Genomic_DNA"/>
</dbReference>